<evidence type="ECO:0000256" key="3">
    <source>
        <dbReference type="ARBA" id="ARBA00023163"/>
    </source>
</evidence>
<protein>
    <submittedName>
        <fullName evidence="5">DNA-binding transcriptional regulator, GntR family</fullName>
    </submittedName>
</protein>
<feature type="domain" description="HTH gntR-type" evidence="4">
    <location>
        <begin position="5"/>
        <end position="72"/>
    </location>
</feature>
<dbReference type="SMART" id="SM00895">
    <property type="entry name" value="FCD"/>
    <property type="match status" value="1"/>
</dbReference>
<dbReference type="SUPFAM" id="SSF46785">
    <property type="entry name" value="Winged helix' DNA-binding domain"/>
    <property type="match status" value="1"/>
</dbReference>
<gene>
    <name evidence="5" type="ORF">SAMN05660330_00009</name>
</gene>
<evidence type="ECO:0000313" key="5">
    <source>
        <dbReference type="EMBL" id="SDO34475.1"/>
    </source>
</evidence>
<dbReference type="PROSITE" id="PS50949">
    <property type="entry name" value="HTH_GNTR"/>
    <property type="match status" value="1"/>
</dbReference>
<dbReference type="InterPro" id="IPR036388">
    <property type="entry name" value="WH-like_DNA-bd_sf"/>
</dbReference>
<evidence type="ECO:0000313" key="6">
    <source>
        <dbReference type="Proteomes" id="UP000199073"/>
    </source>
</evidence>
<organism evidence="5 6">
    <name type="scientific">Desulforhopalus singaporensis</name>
    <dbReference type="NCBI Taxonomy" id="91360"/>
    <lineage>
        <taxon>Bacteria</taxon>
        <taxon>Pseudomonadati</taxon>
        <taxon>Thermodesulfobacteriota</taxon>
        <taxon>Desulfobulbia</taxon>
        <taxon>Desulfobulbales</taxon>
        <taxon>Desulfocapsaceae</taxon>
        <taxon>Desulforhopalus</taxon>
    </lineage>
</organism>
<dbReference type="Gene3D" id="1.10.10.10">
    <property type="entry name" value="Winged helix-like DNA-binding domain superfamily/Winged helix DNA-binding domain"/>
    <property type="match status" value="1"/>
</dbReference>
<dbReference type="OrthoDB" id="5420670at2"/>
<evidence type="ECO:0000259" key="4">
    <source>
        <dbReference type="PROSITE" id="PS50949"/>
    </source>
</evidence>
<evidence type="ECO:0000256" key="2">
    <source>
        <dbReference type="ARBA" id="ARBA00023125"/>
    </source>
</evidence>
<dbReference type="GO" id="GO:0003700">
    <property type="term" value="F:DNA-binding transcription factor activity"/>
    <property type="evidence" value="ECO:0007669"/>
    <property type="project" value="InterPro"/>
</dbReference>
<dbReference type="InterPro" id="IPR036390">
    <property type="entry name" value="WH_DNA-bd_sf"/>
</dbReference>
<dbReference type="SUPFAM" id="SSF48008">
    <property type="entry name" value="GntR ligand-binding domain-like"/>
    <property type="match status" value="1"/>
</dbReference>
<proteinExistence type="predicted"/>
<dbReference type="RefSeq" id="WP_092218560.1">
    <property type="nucleotide sequence ID" value="NZ_FNJI01000001.1"/>
</dbReference>
<keyword evidence="2 5" id="KW-0238">DNA-binding</keyword>
<keyword evidence="1" id="KW-0805">Transcription regulation</keyword>
<dbReference type="Pfam" id="PF07729">
    <property type="entry name" value="FCD"/>
    <property type="match status" value="1"/>
</dbReference>
<dbReference type="InterPro" id="IPR000524">
    <property type="entry name" value="Tscrpt_reg_HTH_GntR"/>
</dbReference>
<dbReference type="GO" id="GO:0003677">
    <property type="term" value="F:DNA binding"/>
    <property type="evidence" value="ECO:0007669"/>
    <property type="project" value="UniProtKB-KW"/>
</dbReference>
<accession>A0A1H0ISZ0</accession>
<evidence type="ECO:0000256" key="1">
    <source>
        <dbReference type="ARBA" id="ARBA00023015"/>
    </source>
</evidence>
<dbReference type="AlphaFoldDB" id="A0A1H0ISZ0"/>
<dbReference type="Proteomes" id="UP000199073">
    <property type="component" value="Unassembled WGS sequence"/>
</dbReference>
<keyword evidence="3" id="KW-0804">Transcription</keyword>
<reference evidence="5 6" key="1">
    <citation type="submission" date="2016-10" db="EMBL/GenBank/DDBJ databases">
        <authorList>
            <person name="de Groot N.N."/>
        </authorList>
    </citation>
    <scope>NUCLEOTIDE SEQUENCE [LARGE SCALE GENOMIC DNA]</scope>
    <source>
        <strain evidence="5 6">DSM 12130</strain>
    </source>
</reference>
<dbReference type="InterPro" id="IPR011711">
    <property type="entry name" value="GntR_C"/>
</dbReference>
<dbReference type="Pfam" id="PF00392">
    <property type="entry name" value="GntR"/>
    <property type="match status" value="1"/>
</dbReference>
<dbReference type="EMBL" id="FNJI01000001">
    <property type="protein sequence ID" value="SDO34475.1"/>
    <property type="molecule type" value="Genomic_DNA"/>
</dbReference>
<dbReference type="Gene3D" id="1.20.120.530">
    <property type="entry name" value="GntR ligand-binding domain-like"/>
    <property type="match status" value="1"/>
</dbReference>
<dbReference type="PANTHER" id="PTHR43537:SF5">
    <property type="entry name" value="UXU OPERON TRANSCRIPTIONAL REGULATOR"/>
    <property type="match status" value="1"/>
</dbReference>
<keyword evidence="6" id="KW-1185">Reference proteome</keyword>
<sequence length="219" mass="25721">MKRNKNLTFKVYGKIIELMMNYELVPGQRLVFIDLARQLKVSRTPVNNALSILAQEGYLDFVPNQGYSVHRLSRPEAEDLYDIRDALEADFIVKAVRNVSDDGLRKIEKCKNDYENLLSTRVDRKLFIIDTEFHLAILSMAKNDVLLNRYKELCHKIFLRISIENLIVDRIRDIVREHDMLFRTIRDRDVDGARDLVRMHHQNSKRSLFPLIFPEYAGA</sequence>
<dbReference type="STRING" id="91360.SAMN05660330_00009"/>
<dbReference type="InterPro" id="IPR008920">
    <property type="entry name" value="TF_FadR/GntR_C"/>
</dbReference>
<dbReference type="PANTHER" id="PTHR43537">
    <property type="entry name" value="TRANSCRIPTIONAL REGULATOR, GNTR FAMILY"/>
    <property type="match status" value="1"/>
</dbReference>
<dbReference type="SMART" id="SM00345">
    <property type="entry name" value="HTH_GNTR"/>
    <property type="match status" value="1"/>
</dbReference>
<name>A0A1H0ISZ0_9BACT</name>